<sequence>MTLGRPRKYHTEEELIDAHKVRNRRHYNKNKERIAEQRRLAREAKRASEQLSKPQERGTPLSLARSLFKRCKEDVKRIMNNRTQLGILTEVCIEIRDHSGGDPEAIEKIVEAWRNVYSRSKVVSELYHVHSEIYKLVGCGKELAEVKRVRDELDNIERGLLDIWSEAVMDMEGFVAKFERKRLQFQY</sequence>
<gene>
    <name evidence="2" type="ORF">EST38_g13280</name>
</gene>
<proteinExistence type="predicted"/>
<protein>
    <submittedName>
        <fullName evidence="2">Uncharacterized protein</fullName>
    </submittedName>
</protein>
<name>A0A4Q2D333_9AGAR</name>
<evidence type="ECO:0000256" key="1">
    <source>
        <dbReference type="SAM" id="MobiDB-lite"/>
    </source>
</evidence>
<comment type="caution">
    <text evidence="2">The sequence shown here is derived from an EMBL/GenBank/DDBJ whole genome shotgun (WGS) entry which is preliminary data.</text>
</comment>
<feature type="region of interest" description="Disordered" evidence="1">
    <location>
        <begin position="39"/>
        <end position="60"/>
    </location>
</feature>
<feature type="compositionally biased region" description="Basic and acidic residues" evidence="1">
    <location>
        <begin position="39"/>
        <end position="48"/>
    </location>
</feature>
<dbReference type="Proteomes" id="UP000290288">
    <property type="component" value="Unassembled WGS sequence"/>
</dbReference>
<keyword evidence="3" id="KW-1185">Reference proteome</keyword>
<dbReference type="OrthoDB" id="2654423at2759"/>
<dbReference type="EMBL" id="SDEE01001195">
    <property type="protein sequence ID" value="RXW12575.1"/>
    <property type="molecule type" value="Genomic_DNA"/>
</dbReference>
<accession>A0A4Q2D333</accession>
<organism evidence="2 3">
    <name type="scientific">Candolleomyces aberdarensis</name>
    <dbReference type="NCBI Taxonomy" id="2316362"/>
    <lineage>
        <taxon>Eukaryota</taxon>
        <taxon>Fungi</taxon>
        <taxon>Dikarya</taxon>
        <taxon>Basidiomycota</taxon>
        <taxon>Agaricomycotina</taxon>
        <taxon>Agaricomycetes</taxon>
        <taxon>Agaricomycetidae</taxon>
        <taxon>Agaricales</taxon>
        <taxon>Agaricineae</taxon>
        <taxon>Psathyrellaceae</taxon>
        <taxon>Candolleomyces</taxon>
    </lineage>
</organism>
<evidence type="ECO:0000313" key="3">
    <source>
        <dbReference type="Proteomes" id="UP000290288"/>
    </source>
</evidence>
<evidence type="ECO:0000313" key="2">
    <source>
        <dbReference type="EMBL" id="RXW12575.1"/>
    </source>
</evidence>
<dbReference type="AlphaFoldDB" id="A0A4Q2D333"/>
<reference evidence="2 3" key="1">
    <citation type="submission" date="2019-01" db="EMBL/GenBank/DDBJ databases">
        <title>Draft genome sequence of Psathyrella aberdarensis IHI B618.</title>
        <authorList>
            <person name="Buettner E."/>
            <person name="Kellner H."/>
        </authorList>
    </citation>
    <scope>NUCLEOTIDE SEQUENCE [LARGE SCALE GENOMIC DNA]</scope>
    <source>
        <strain evidence="2 3">IHI B618</strain>
    </source>
</reference>